<feature type="domain" description="J" evidence="2">
    <location>
        <begin position="6"/>
        <end position="76"/>
    </location>
</feature>
<dbReference type="CDD" id="cd06257">
    <property type="entry name" value="DnaJ"/>
    <property type="match status" value="1"/>
</dbReference>
<dbReference type="SMART" id="SM00271">
    <property type="entry name" value="DnaJ"/>
    <property type="match status" value="1"/>
</dbReference>
<dbReference type="AlphaFoldDB" id="A0A9Q0FG74"/>
<feature type="compositionally biased region" description="Basic and acidic residues" evidence="1">
    <location>
        <begin position="131"/>
        <end position="155"/>
    </location>
</feature>
<evidence type="ECO:0000256" key="1">
    <source>
        <dbReference type="SAM" id="MobiDB-lite"/>
    </source>
</evidence>
<dbReference type="Proteomes" id="UP001141552">
    <property type="component" value="Unassembled WGS sequence"/>
</dbReference>
<comment type="caution">
    <text evidence="3">The sequence shown here is derived from an EMBL/GenBank/DDBJ whole genome shotgun (WGS) entry which is preliminary data.</text>
</comment>
<keyword evidence="4" id="KW-1185">Reference proteome</keyword>
<name>A0A9Q0FG74_9ROSI</name>
<sequence>MATSIDHYRVLGLHSGEEGAKLMEREITRGYKLKALELHPDKRPGDPNAHADFKKLKSLYDTLLDPAARKRLDDSLREKRVEEMVKSIVDPWAHDVFKTVVEPFTKNLRDRLKHGLDDLYSRNVEAAKRWKQEAEAAEKKKETQRPQGKKKESPLRRAGKKKKKETPASSSTSEKTLQVLWEKGMQEYSALQLINFFRKFGEVKSISLNESCKEKNRKSATVVIVAADSVVVHASTEGSELSNPIRVV</sequence>
<dbReference type="Pfam" id="PF00226">
    <property type="entry name" value="DnaJ"/>
    <property type="match status" value="1"/>
</dbReference>
<reference evidence="3" key="2">
    <citation type="journal article" date="2023" name="Plants (Basel)">
        <title>Annotation of the Turnera subulata (Passifloraceae) Draft Genome Reveals the S-Locus Evolved after the Divergence of Turneroideae from Passifloroideae in a Stepwise Manner.</title>
        <authorList>
            <person name="Henning P.M."/>
            <person name="Roalson E.H."/>
            <person name="Mir W."/>
            <person name="McCubbin A.G."/>
            <person name="Shore J.S."/>
        </authorList>
    </citation>
    <scope>NUCLEOTIDE SEQUENCE</scope>
    <source>
        <strain evidence="3">F60SS</strain>
    </source>
</reference>
<dbReference type="Gene3D" id="1.10.287.110">
    <property type="entry name" value="DnaJ domain"/>
    <property type="match status" value="1"/>
</dbReference>
<evidence type="ECO:0000259" key="2">
    <source>
        <dbReference type="PROSITE" id="PS50076"/>
    </source>
</evidence>
<organism evidence="3 4">
    <name type="scientific">Turnera subulata</name>
    <dbReference type="NCBI Taxonomy" id="218843"/>
    <lineage>
        <taxon>Eukaryota</taxon>
        <taxon>Viridiplantae</taxon>
        <taxon>Streptophyta</taxon>
        <taxon>Embryophyta</taxon>
        <taxon>Tracheophyta</taxon>
        <taxon>Spermatophyta</taxon>
        <taxon>Magnoliopsida</taxon>
        <taxon>eudicotyledons</taxon>
        <taxon>Gunneridae</taxon>
        <taxon>Pentapetalae</taxon>
        <taxon>rosids</taxon>
        <taxon>fabids</taxon>
        <taxon>Malpighiales</taxon>
        <taxon>Passifloraceae</taxon>
        <taxon>Turnera</taxon>
    </lineage>
</organism>
<dbReference type="InterPro" id="IPR001623">
    <property type="entry name" value="DnaJ_domain"/>
</dbReference>
<dbReference type="InterPro" id="IPR036869">
    <property type="entry name" value="J_dom_sf"/>
</dbReference>
<dbReference type="PROSITE" id="PS50076">
    <property type="entry name" value="DNAJ_2"/>
    <property type="match status" value="1"/>
</dbReference>
<gene>
    <name evidence="3" type="ORF">Tsubulata_028649</name>
</gene>
<evidence type="ECO:0000313" key="3">
    <source>
        <dbReference type="EMBL" id="KAJ4830772.1"/>
    </source>
</evidence>
<dbReference type="PRINTS" id="PR00625">
    <property type="entry name" value="JDOMAIN"/>
</dbReference>
<dbReference type="EMBL" id="JAKUCV010005539">
    <property type="protein sequence ID" value="KAJ4830772.1"/>
    <property type="molecule type" value="Genomic_DNA"/>
</dbReference>
<protein>
    <recommendedName>
        <fullName evidence="2">J domain-containing protein</fullName>
    </recommendedName>
</protein>
<feature type="region of interest" description="Disordered" evidence="1">
    <location>
        <begin position="131"/>
        <end position="175"/>
    </location>
</feature>
<proteinExistence type="predicted"/>
<dbReference type="PANTHER" id="PTHR45098">
    <property type="entry name" value="DNAJ DOMAIN CONTAINING PROTEIN, EXPRESSED"/>
    <property type="match status" value="1"/>
</dbReference>
<reference evidence="3" key="1">
    <citation type="submission" date="2022-02" db="EMBL/GenBank/DDBJ databases">
        <authorList>
            <person name="Henning P.M."/>
            <person name="McCubbin A.G."/>
            <person name="Shore J.S."/>
        </authorList>
    </citation>
    <scope>NUCLEOTIDE SEQUENCE</scope>
    <source>
        <strain evidence="3">F60SS</strain>
        <tissue evidence="3">Leaves</tissue>
    </source>
</reference>
<accession>A0A9Q0FG74</accession>
<dbReference type="SUPFAM" id="SSF46565">
    <property type="entry name" value="Chaperone J-domain"/>
    <property type="match status" value="1"/>
</dbReference>
<dbReference type="PANTHER" id="PTHR45098:SF1">
    <property type="entry name" value="DNAJ DOMAIN CONTAINING PROTEIN, EXPRESSED"/>
    <property type="match status" value="1"/>
</dbReference>
<evidence type="ECO:0000313" key="4">
    <source>
        <dbReference type="Proteomes" id="UP001141552"/>
    </source>
</evidence>
<dbReference type="OrthoDB" id="10250354at2759"/>